<dbReference type="EMBL" id="NBSK02000004">
    <property type="protein sequence ID" value="KAJ0213731.1"/>
    <property type="molecule type" value="Genomic_DNA"/>
</dbReference>
<dbReference type="Proteomes" id="UP000235145">
    <property type="component" value="Unassembled WGS sequence"/>
</dbReference>
<gene>
    <name evidence="5" type="ORF">LSAT_V11C400218510</name>
</gene>
<reference evidence="5 6" key="1">
    <citation type="journal article" date="2017" name="Nat. Commun.">
        <title>Genome assembly with in vitro proximity ligation data and whole-genome triplication in lettuce.</title>
        <authorList>
            <person name="Reyes-Chin-Wo S."/>
            <person name="Wang Z."/>
            <person name="Yang X."/>
            <person name="Kozik A."/>
            <person name="Arikit S."/>
            <person name="Song C."/>
            <person name="Xia L."/>
            <person name="Froenicke L."/>
            <person name="Lavelle D.O."/>
            <person name="Truco M.J."/>
            <person name="Xia R."/>
            <person name="Zhu S."/>
            <person name="Xu C."/>
            <person name="Xu H."/>
            <person name="Xu X."/>
            <person name="Cox K."/>
            <person name="Korf I."/>
            <person name="Meyers B.C."/>
            <person name="Michelmore R.W."/>
        </authorList>
    </citation>
    <scope>NUCLEOTIDE SEQUENCE [LARGE SCALE GENOMIC DNA]</scope>
    <source>
        <strain evidence="6">cv. Salinas</strain>
        <tissue evidence="5">Seedlings</tissue>
    </source>
</reference>
<dbReference type="InterPro" id="IPR018289">
    <property type="entry name" value="MULE_transposase_dom"/>
</dbReference>
<dbReference type="PANTHER" id="PTHR47718">
    <property type="entry name" value="OS01G0519700 PROTEIN"/>
    <property type="match status" value="1"/>
</dbReference>
<feature type="region of interest" description="Disordered" evidence="1">
    <location>
        <begin position="598"/>
        <end position="633"/>
    </location>
</feature>
<evidence type="ECO:0000313" key="5">
    <source>
        <dbReference type="EMBL" id="KAJ0213731.1"/>
    </source>
</evidence>
<evidence type="ECO:0000259" key="4">
    <source>
        <dbReference type="Pfam" id="PF10551"/>
    </source>
</evidence>
<feature type="transmembrane region" description="Helical" evidence="2">
    <location>
        <begin position="44"/>
        <end position="63"/>
    </location>
</feature>
<dbReference type="AlphaFoldDB" id="A0A9R1W005"/>
<accession>A0A9R1W005</accession>
<keyword evidence="2" id="KW-0472">Membrane</keyword>
<dbReference type="Pfam" id="PF10551">
    <property type="entry name" value="MULE"/>
    <property type="match status" value="1"/>
</dbReference>
<dbReference type="InterPro" id="IPR004330">
    <property type="entry name" value="FAR1_DNA_bnd_dom"/>
</dbReference>
<feature type="domain" description="FAR1" evidence="3">
    <location>
        <begin position="78"/>
        <end position="150"/>
    </location>
</feature>
<keyword evidence="2" id="KW-1133">Transmembrane helix</keyword>
<comment type="caution">
    <text evidence="5">The sequence shown here is derived from an EMBL/GenBank/DDBJ whole genome shotgun (WGS) entry which is preliminary data.</text>
</comment>
<dbReference type="Pfam" id="PF03101">
    <property type="entry name" value="FAR1"/>
    <property type="match status" value="1"/>
</dbReference>
<name>A0A9R1W005_LACSA</name>
<evidence type="ECO:0000256" key="2">
    <source>
        <dbReference type="SAM" id="Phobius"/>
    </source>
</evidence>
<keyword evidence="6" id="KW-1185">Reference proteome</keyword>
<evidence type="ECO:0000313" key="6">
    <source>
        <dbReference type="Proteomes" id="UP000235145"/>
    </source>
</evidence>
<sequence length="658" mass="76811">MSYTDRSSSSYHIFYSDISLMENKDNVDNNNKDFSDNNGRNNNLMLHMIMFLLVDHLIGFLLFRTISNLKSIQLLNHIVQHYQCITTLAGFDEGKPRTAKVDTLDTQHNKIQRRKDSFRCECKAEIVFILVHGTNKYIVAEFIEQHNHGLFGKDNMFLSRTKRKLNYSQEMFIHNLSKQNIGASRAHRLYTGLQGGSDIRGGLVSDFKNSTRNLNSYIGSRDAKFLVVKMLERKKIPNFSFEFKVVQKKLNAIFWVDETAKYDTVFVPFTGIDNHKKCVTFGAGLLSREDVSSYSWLLRVFLKEFKKQTTLVLTNQDPALNKAVNEVFPVSSHMFCMWHITKKLPNKAWQSCLHEFNISNNKWMQEMYGLHRHRVPAFFKDIPMFGLMRTTSLSEDQNWSFQNNTLNDSYLLMFMMTFEGVRERQRHNQFVNDFNTSTTLPRFITSSPIELHASKVQKEISDSDNTCFQMSVTSNNGVDTIIVLEKQKNISTILYNKYSYIIIQIPGYTLKNRWFIQIPEEYIMRRLRQDVIPTELLKRHRCVSFLSHDAAKLKSYLEELNKLKKKFVDDCPAPEMPSRESFYNQIISVELTNDVPDIENPSDIRNKGTGSRGKRLKSKKEMLEKVSSKPKRKCALHKQMVNHDKQNCPLKKRNTMER</sequence>
<organism evidence="5 6">
    <name type="scientific">Lactuca sativa</name>
    <name type="common">Garden lettuce</name>
    <dbReference type="NCBI Taxonomy" id="4236"/>
    <lineage>
        <taxon>Eukaryota</taxon>
        <taxon>Viridiplantae</taxon>
        <taxon>Streptophyta</taxon>
        <taxon>Embryophyta</taxon>
        <taxon>Tracheophyta</taxon>
        <taxon>Spermatophyta</taxon>
        <taxon>Magnoliopsida</taxon>
        <taxon>eudicotyledons</taxon>
        <taxon>Gunneridae</taxon>
        <taxon>Pentapetalae</taxon>
        <taxon>asterids</taxon>
        <taxon>campanulids</taxon>
        <taxon>Asterales</taxon>
        <taxon>Asteraceae</taxon>
        <taxon>Cichorioideae</taxon>
        <taxon>Cichorieae</taxon>
        <taxon>Lactucinae</taxon>
        <taxon>Lactuca</taxon>
    </lineage>
</organism>
<keyword evidence="2" id="KW-0812">Transmembrane</keyword>
<evidence type="ECO:0000256" key="1">
    <source>
        <dbReference type="SAM" id="MobiDB-lite"/>
    </source>
</evidence>
<evidence type="ECO:0000259" key="3">
    <source>
        <dbReference type="Pfam" id="PF03101"/>
    </source>
</evidence>
<protein>
    <recommendedName>
        <fullName evidence="7">Protein FAR1-RELATED SEQUENCE</fullName>
    </recommendedName>
</protein>
<dbReference type="PANTHER" id="PTHR47718:SF12">
    <property type="entry name" value="PROTEIN FAR1-RELATED SEQUENCE"/>
    <property type="match status" value="1"/>
</dbReference>
<evidence type="ECO:0008006" key="7">
    <source>
        <dbReference type="Google" id="ProtNLM"/>
    </source>
</evidence>
<proteinExistence type="predicted"/>
<feature type="domain" description="MULE transposase" evidence="4">
    <location>
        <begin position="259"/>
        <end position="343"/>
    </location>
</feature>